<feature type="compositionally biased region" description="Basic and acidic residues" evidence="1">
    <location>
        <begin position="1"/>
        <end position="21"/>
    </location>
</feature>
<feature type="compositionally biased region" description="Basic and acidic residues" evidence="1">
    <location>
        <begin position="433"/>
        <end position="473"/>
    </location>
</feature>
<organism evidence="2">
    <name type="scientific">uncultured Blastococcus sp</name>
    <dbReference type="NCBI Taxonomy" id="217144"/>
    <lineage>
        <taxon>Bacteria</taxon>
        <taxon>Bacillati</taxon>
        <taxon>Actinomycetota</taxon>
        <taxon>Actinomycetes</taxon>
        <taxon>Geodermatophilales</taxon>
        <taxon>Geodermatophilaceae</taxon>
        <taxon>Blastococcus</taxon>
        <taxon>environmental samples</taxon>
    </lineage>
</organism>
<feature type="compositionally biased region" description="Basic residues" evidence="1">
    <location>
        <begin position="138"/>
        <end position="149"/>
    </location>
</feature>
<feature type="compositionally biased region" description="Basic and acidic residues" evidence="1">
    <location>
        <begin position="308"/>
        <end position="327"/>
    </location>
</feature>
<dbReference type="EC" id="2.2.1.6" evidence="2"/>
<feature type="region of interest" description="Disordered" evidence="1">
    <location>
        <begin position="421"/>
        <end position="484"/>
    </location>
</feature>
<reference evidence="2" key="1">
    <citation type="submission" date="2020-02" db="EMBL/GenBank/DDBJ databases">
        <authorList>
            <person name="Meier V. D."/>
        </authorList>
    </citation>
    <scope>NUCLEOTIDE SEQUENCE</scope>
    <source>
        <strain evidence="2">AVDCRST_MAG57</strain>
    </source>
</reference>
<keyword evidence="2" id="KW-0808">Transferase</keyword>
<dbReference type="GO" id="GO:0003984">
    <property type="term" value="F:acetolactate synthase activity"/>
    <property type="evidence" value="ECO:0007669"/>
    <property type="project" value="UniProtKB-EC"/>
</dbReference>
<feature type="region of interest" description="Disordered" evidence="1">
    <location>
        <begin position="1"/>
        <end position="408"/>
    </location>
</feature>
<feature type="compositionally biased region" description="Basic residues" evidence="1">
    <location>
        <begin position="22"/>
        <end position="31"/>
    </location>
</feature>
<feature type="compositionally biased region" description="Basic residues" evidence="1">
    <location>
        <begin position="110"/>
        <end position="124"/>
    </location>
</feature>
<feature type="compositionally biased region" description="Basic residues" evidence="1">
    <location>
        <begin position="540"/>
        <end position="554"/>
    </location>
</feature>
<dbReference type="EMBL" id="CADCTI010000296">
    <property type="protein sequence ID" value="CAA9279229.1"/>
    <property type="molecule type" value="Genomic_DNA"/>
</dbReference>
<evidence type="ECO:0000256" key="1">
    <source>
        <dbReference type="SAM" id="MobiDB-lite"/>
    </source>
</evidence>
<feature type="compositionally biased region" description="Basic residues" evidence="1">
    <location>
        <begin position="255"/>
        <end position="269"/>
    </location>
</feature>
<feature type="non-terminal residue" evidence="2">
    <location>
        <position position="1"/>
    </location>
</feature>
<feature type="non-terminal residue" evidence="2">
    <location>
        <position position="584"/>
    </location>
</feature>
<feature type="compositionally biased region" description="Low complexity" evidence="1">
    <location>
        <begin position="193"/>
        <end position="212"/>
    </location>
</feature>
<protein>
    <submittedName>
        <fullName evidence="2">Acetolactate synthase large subunit</fullName>
        <ecNumber evidence="2">2.2.1.6</ecNumber>
    </submittedName>
</protein>
<evidence type="ECO:0000313" key="2">
    <source>
        <dbReference type="EMBL" id="CAA9279229.1"/>
    </source>
</evidence>
<feature type="compositionally biased region" description="Basic residues" evidence="1">
    <location>
        <begin position="213"/>
        <end position="225"/>
    </location>
</feature>
<feature type="compositionally biased region" description="Basic and acidic residues" evidence="1">
    <location>
        <begin position="163"/>
        <end position="175"/>
    </location>
</feature>
<name>A0A6J4JGI6_9ACTN</name>
<feature type="compositionally biased region" description="Basic residues" evidence="1">
    <location>
        <begin position="70"/>
        <end position="79"/>
    </location>
</feature>
<accession>A0A6J4JGI6</accession>
<sequence length="584" mass="66985">GRPDREHDRSAVARPIAGERRRGGRLRHPRRRDPAGLRPAVRLEDAAPHPGAPRAGRRPRGRGLRAGDRSRRRLHGHQRPRCDQPRHADRRRLHGLGAAGGHHRAGPERGHRHRRLPGGRHRRHHDADHQAQLPGAVGRRHPAHHRRGLPHREHGPAWSRPRRPPEGHPAGDRHLRLAAHARPAGLPPHDPAARQAGARGRPARGRGAAAGALRRRRRPQGPRGRRAADPRRADRHPRRHDPHGPWRLPRQPPAAHRHARHARHGRCGHRAAEVRPAHHPRRPLRRPGDRQARQLRAGRQGHPRRHRPGGDRQEPAGRRPDRGGLPRDHRRPRRRGAGAVRRRHPRRPHRLVAAGQRLARDLPARLRRADRRLARPAVRHLAHRPADRTRGHLRQRRRPAPDVGQPVHLLREPLHLAELRRPRHHGLLGAGGDGREGRPARHHGLGDRRRRLLPDDQPGARHLLDRGHPDQGRRHQQRQPRHGAAVADPVLRGPLLQHEPAVQAHPRLRQARRRHGLRRTAVRRRCRRRRDDREGDGGRRHARGGRLPRRHRRHGVADGACRHEQRRDPRRPRHAAGVGRERRL</sequence>
<feature type="compositionally biased region" description="Basic and acidic residues" evidence="1">
    <location>
        <begin position="529"/>
        <end position="539"/>
    </location>
</feature>
<feature type="compositionally biased region" description="Basic residues" evidence="1">
    <location>
        <begin position="506"/>
        <end position="528"/>
    </location>
</feature>
<dbReference type="AlphaFoldDB" id="A0A6J4JGI6"/>
<feature type="region of interest" description="Disordered" evidence="1">
    <location>
        <begin position="498"/>
        <end position="584"/>
    </location>
</feature>
<feature type="compositionally biased region" description="Basic residues" evidence="1">
    <location>
        <begin position="328"/>
        <end position="350"/>
    </location>
</feature>
<proteinExistence type="predicted"/>
<gene>
    <name evidence="2" type="ORF">AVDCRST_MAG57-3679</name>
</gene>